<organism evidence="6 7">
    <name type="scientific">Photobacterium andalusiense</name>
    <dbReference type="NCBI Taxonomy" id="2204296"/>
    <lineage>
        <taxon>Bacteria</taxon>
        <taxon>Pseudomonadati</taxon>
        <taxon>Pseudomonadota</taxon>
        <taxon>Gammaproteobacteria</taxon>
        <taxon>Vibrionales</taxon>
        <taxon>Vibrionaceae</taxon>
        <taxon>Photobacterium</taxon>
    </lineage>
</organism>
<keyword evidence="4" id="KW-0670">Pyruvate</keyword>
<reference evidence="7" key="1">
    <citation type="submission" date="2017-06" db="EMBL/GenBank/DDBJ databases">
        <authorList>
            <person name="Rodrigo-Torres L."/>
            <person name="Arahal R.D."/>
            <person name="Lucena T."/>
        </authorList>
    </citation>
    <scope>NUCLEOTIDE SEQUENCE [LARGE SCALE GENOMIC DNA]</scope>
    <source>
        <strain evidence="7">CECT 9192</strain>
    </source>
</reference>
<keyword evidence="2" id="KW-0865">Zymogen</keyword>
<evidence type="ECO:0000313" key="6">
    <source>
        <dbReference type="EMBL" id="SMY32853.1"/>
    </source>
</evidence>
<dbReference type="AlphaFoldDB" id="A0A1Y6M8G2"/>
<evidence type="ECO:0000256" key="2">
    <source>
        <dbReference type="ARBA" id="ARBA00023145"/>
    </source>
</evidence>
<protein>
    <submittedName>
        <fullName evidence="6">Phosphatidylserine decarboxylase proenzyme</fullName>
        <ecNumber evidence="6">4.1.1.65</ecNumber>
    </submittedName>
</protein>
<dbReference type="InterPro" id="IPR003817">
    <property type="entry name" value="PS_Dcarbxylase"/>
</dbReference>
<dbReference type="Pfam" id="PF02666">
    <property type="entry name" value="PS_Dcarbxylase"/>
    <property type="match status" value="1"/>
</dbReference>
<dbReference type="PANTHER" id="PTHR10067">
    <property type="entry name" value="PHOSPHATIDYLSERINE DECARBOXYLASE"/>
    <property type="match status" value="1"/>
</dbReference>
<dbReference type="InterPro" id="IPR022237">
    <property type="entry name" value="PsiD-like"/>
</dbReference>
<accession>A0A1Y6M8G2</accession>
<evidence type="ECO:0000256" key="3">
    <source>
        <dbReference type="ARBA" id="ARBA00023239"/>
    </source>
</evidence>
<name>A0A1Y6M8G2_9GAMM</name>
<dbReference type="GO" id="GO:0004609">
    <property type="term" value="F:phosphatidylserine decarboxylase activity"/>
    <property type="evidence" value="ECO:0007669"/>
    <property type="project" value="UniProtKB-EC"/>
</dbReference>
<feature type="domain" description="L-tryptophan decarboxylase PsiD-like" evidence="5">
    <location>
        <begin position="68"/>
        <end position="197"/>
    </location>
</feature>
<keyword evidence="7" id="KW-1185">Reference proteome</keyword>
<keyword evidence="3 6" id="KW-0456">Lyase</keyword>
<sequence length="460" mass="51510">MQSDFIIILDAKSYPNSILNPVYTYQNDTFMHTQSITNGLSNNKHQIHTWLQHLKQVAHKHPTPLIAPIKALSELVKQDKQLLLLSKQMFCLPQQTQQLQLSELVIQSFDEFLLVLNAVMTQAPPYIRSNNMATEALNPCGFIGLPINALLTCITTPIASQSFFANVIVAQQFKKILACWSIYLSSEASRNVLVQDQLDQDPQQLAWLNPIVQKHLIEIVCQASFDPALKEFPFEHFFECDPNDKCYGFQSWDDFFTRKFTATIRPIAAGEDVIVNPCESAPLQVVENVEQNATFWLKGHPYSLQNMMNFDPLAEQFTGGTVYQAYLNALSYHRWHSPVSGTIKKIDIVNGRYDLASKSALPLLTAIATRAIIFIESDNPYIGLMCFIAVGIADVSSCDVTVSQGQHVEKGEQLGMFHCGGSAHCLIFKPQVNLSFDFHLTEPGLNATNIPVCSRIAVVN</sequence>
<evidence type="ECO:0000256" key="1">
    <source>
        <dbReference type="ARBA" id="ARBA00022793"/>
    </source>
</evidence>
<dbReference type="Pfam" id="PF12588">
    <property type="entry name" value="PSDC"/>
    <property type="match status" value="1"/>
</dbReference>
<dbReference type="PANTHER" id="PTHR10067:SF9">
    <property type="entry name" value="PHOSPHATIDYLSERINE DECARBOXYLASE FAMILY PROTEIN (AFU_ORTHOLOGUE AFUA_7G01730)"/>
    <property type="match status" value="1"/>
</dbReference>
<evidence type="ECO:0000259" key="5">
    <source>
        <dbReference type="Pfam" id="PF12588"/>
    </source>
</evidence>
<proteinExistence type="predicted"/>
<evidence type="ECO:0000313" key="7">
    <source>
        <dbReference type="Proteomes" id="UP000195719"/>
    </source>
</evidence>
<gene>
    <name evidence="6" type="primary">psd_1</name>
    <name evidence="6" type="ORF">PAND9192_00642</name>
</gene>
<dbReference type="EMBL" id="FYAJ01000001">
    <property type="protein sequence ID" value="SMY32853.1"/>
    <property type="molecule type" value="Genomic_DNA"/>
</dbReference>
<dbReference type="Proteomes" id="UP000195719">
    <property type="component" value="Unassembled WGS sequence"/>
</dbReference>
<dbReference type="GO" id="GO:0006646">
    <property type="term" value="P:phosphatidylethanolamine biosynthetic process"/>
    <property type="evidence" value="ECO:0007669"/>
    <property type="project" value="TreeGrafter"/>
</dbReference>
<evidence type="ECO:0000256" key="4">
    <source>
        <dbReference type="ARBA" id="ARBA00023317"/>
    </source>
</evidence>
<keyword evidence="1" id="KW-0210">Decarboxylase</keyword>
<dbReference type="EC" id="4.1.1.65" evidence="6"/>